<dbReference type="HOGENOM" id="CLU_2638782_0_0_1"/>
<sequence>MRWTWVKLGAVSTCRLADYLDQGEGRRVVKRAITAARPSTNLGLKADDKLRKTLMSRLDDPYLSGELRGTFASLAML</sequence>
<evidence type="ECO:0000313" key="2">
    <source>
        <dbReference type="Proteomes" id="UP000054538"/>
    </source>
</evidence>
<keyword evidence="2" id="KW-1185">Reference proteome</keyword>
<reference evidence="2" key="2">
    <citation type="submission" date="2015-01" db="EMBL/GenBank/DDBJ databases">
        <title>Evolutionary Origins and Diversification of the Mycorrhizal Mutualists.</title>
        <authorList>
            <consortium name="DOE Joint Genome Institute"/>
            <consortium name="Mycorrhizal Genomics Consortium"/>
            <person name="Kohler A."/>
            <person name="Kuo A."/>
            <person name="Nagy L.G."/>
            <person name="Floudas D."/>
            <person name="Copeland A."/>
            <person name="Barry K.W."/>
            <person name="Cichocki N."/>
            <person name="Veneault-Fourrey C."/>
            <person name="LaButti K."/>
            <person name="Lindquist E.A."/>
            <person name="Lipzen A."/>
            <person name="Lundell T."/>
            <person name="Morin E."/>
            <person name="Murat C."/>
            <person name="Riley R."/>
            <person name="Ohm R."/>
            <person name="Sun H."/>
            <person name="Tunlid A."/>
            <person name="Henrissat B."/>
            <person name="Grigoriev I.V."/>
            <person name="Hibbett D.S."/>
            <person name="Martin F."/>
        </authorList>
    </citation>
    <scope>NUCLEOTIDE SEQUENCE [LARGE SCALE GENOMIC DNA]</scope>
    <source>
        <strain evidence="2">Ve08.2h10</strain>
    </source>
</reference>
<protein>
    <submittedName>
        <fullName evidence="1">Uncharacterized protein</fullName>
    </submittedName>
</protein>
<organism evidence="1 2">
    <name type="scientific">Paxillus rubicundulus Ve08.2h10</name>
    <dbReference type="NCBI Taxonomy" id="930991"/>
    <lineage>
        <taxon>Eukaryota</taxon>
        <taxon>Fungi</taxon>
        <taxon>Dikarya</taxon>
        <taxon>Basidiomycota</taxon>
        <taxon>Agaricomycotina</taxon>
        <taxon>Agaricomycetes</taxon>
        <taxon>Agaricomycetidae</taxon>
        <taxon>Boletales</taxon>
        <taxon>Paxilineae</taxon>
        <taxon>Paxillaceae</taxon>
        <taxon>Paxillus</taxon>
    </lineage>
</organism>
<dbReference type="AlphaFoldDB" id="A0A0D0D8M2"/>
<dbReference type="InParanoid" id="A0A0D0D8M2"/>
<dbReference type="Proteomes" id="UP000054538">
    <property type="component" value="Unassembled WGS sequence"/>
</dbReference>
<dbReference type="EMBL" id="KN825194">
    <property type="protein sequence ID" value="KIK93327.1"/>
    <property type="molecule type" value="Genomic_DNA"/>
</dbReference>
<name>A0A0D0D8M2_9AGAM</name>
<proteinExistence type="predicted"/>
<reference evidence="1 2" key="1">
    <citation type="submission" date="2014-04" db="EMBL/GenBank/DDBJ databases">
        <authorList>
            <consortium name="DOE Joint Genome Institute"/>
            <person name="Kuo A."/>
            <person name="Kohler A."/>
            <person name="Jargeat P."/>
            <person name="Nagy L.G."/>
            <person name="Floudas D."/>
            <person name="Copeland A."/>
            <person name="Barry K.W."/>
            <person name="Cichocki N."/>
            <person name="Veneault-Fourrey C."/>
            <person name="LaButti K."/>
            <person name="Lindquist E.A."/>
            <person name="Lipzen A."/>
            <person name="Lundell T."/>
            <person name="Morin E."/>
            <person name="Murat C."/>
            <person name="Sun H."/>
            <person name="Tunlid A."/>
            <person name="Henrissat B."/>
            <person name="Grigoriev I.V."/>
            <person name="Hibbett D.S."/>
            <person name="Martin F."/>
            <person name="Nordberg H.P."/>
            <person name="Cantor M.N."/>
            <person name="Hua S.X."/>
        </authorList>
    </citation>
    <scope>NUCLEOTIDE SEQUENCE [LARGE SCALE GENOMIC DNA]</scope>
    <source>
        <strain evidence="1 2">Ve08.2h10</strain>
    </source>
</reference>
<accession>A0A0D0D8M2</accession>
<evidence type="ECO:0000313" key="1">
    <source>
        <dbReference type="EMBL" id="KIK93327.1"/>
    </source>
</evidence>
<gene>
    <name evidence="1" type="ORF">PAXRUDRAFT_829077</name>
</gene>